<evidence type="ECO:0000313" key="3">
    <source>
        <dbReference type="Proteomes" id="UP000265520"/>
    </source>
</evidence>
<accession>A0A392W301</accession>
<name>A0A392W301_9FABA</name>
<dbReference type="Proteomes" id="UP000265520">
    <property type="component" value="Unassembled WGS sequence"/>
</dbReference>
<reference evidence="2 3" key="1">
    <citation type="journal article" date="2018" name="Front. Plant Sci.">
        <title>Red Clover (Trifolium pratense) and Zigzag Clover (T. medium) - A Picture of Genomic Similarities and Differences.</title>
        <authorList>
            <person name="Dluhosova J."/>
            <person name="Istvanek J."/>
            <person name="Nedelnik J."/>
            <person name="Repkova J."/>
        </authorList>
    </citation>
    <scope>NUCLEOTIDE SEQUENCE [LARGE SCALE GENOMIC DNA]</scope>
    <source>
        <strain evidence="3">cv. 10/8</strain>
        <tissue evidence="2">Leaf</tissue>
    </source>
</reference>
<evidence type="ECO:0000313" key="2">
    <source>
        <dbReference type="EMBL" id="MCI95044.1"/>
    </source>
</evidence>
<protein>
    <submittedName>
        <fullName evidence="2">Uncharacterized protein</fullName>
    </submittedName>
</protein>
<dbReference type="AlphaFoldDB" id="A0A392W301"/>
<feature type="non-terminal residue" evidence="2">
    <location>
        <position position="1"/>
    </location>
</feature>
<proteinExistence type="predicted"/>
<organism evidence="2 3">
    <name type="scientific">Trifolium medium</name>
    <dbReference type="NCBI Taxonomy" id="97028"/>
    <lineage>
        <taxon>Eukaryota</taxon>
        <taxon>Viridiplantae</taxon>
        <taxon>Streptophyta</taxon>
        <taxon>Embryophyta</taxon>
        <taxon>Tracheophyta</taxon>
        <taxon>Spermatophyta</taxon>
        <taxon>Magnoliopsida</taxon>
        <taxon>eudicotyledons</taxon>
        <taxon>Gunneridae</taxon>
        <taxon>Pentapetalae</taxon>
        <taxon>rosids</taxon>
        <taxon>fabids</taxon>
        <taxon>Fabales</taxon>
        <taxon>Fabaceae</taxon>
        <taxon>Papilionoideae</taxon>
        <taxon>50 kb inversion clade</taxon>
        <taxon>NPAAA clade</taxon>
        <taxon>Hologalegina</taxon>
        <taxon>IRL clade</taxon>
        <taxon>Trifolieae</taxon>
        <taxon>Trifolium</taxon>
    </lineage>
</organism>
<dbReference type="EMBL" id="LXQA011374213">
    <property type="protein sequence ID" value="MCI95044.1"/>
    <property type="molecule type" value="Genomic_DNA"/>
</dbReference>
<evidence type="ECO:0000256" key="1">
    <source>
        <dbReference type="SAM" id="MobiDB-lite"/>
    </source>
</evidence>
<feature type="region of interest" description="Disordered" evidence="1">
    <location>
        <begin position="1"/>
        <end position="34"/>
    </location>
</feature>
<feature type="compositionally biased region" description="Basic and acidic residues" evidence="1">
    <location>
        <begin position="17"/>
        <end position="34"/>
    </location>
</feature>
<sequence>AAAAVPVVSKTSDVDDGDMRVDYEQREKNYYNKP</sequence>
<keyword evidence="3" id="KW-1185">Reference proteome</keyword>
<comment type="caution">
    <text evidence="2">The sequence shown here is derived from an EMBL/GenBank/DDBJ whole genome shotgun (WGS) entry which is preliminary data.</text>
</comment>